<proteinExistence type="predicted"/>
<dbReference type="SUPFAM" id="SSF50985">
    <property type="entry name" value="RCC1/BLIP-II"/>
    <property type="match status" value="1"/>
</dbReference>
<feature type="repeat" description="RCC1" evidence="3">
    <location>
        <begin position="175"/>
        <end position="223"/>
    </location>
</feature>
<dbReference type="Gene3D" id="2.130.10.30">
    <property type="entry name" value="Regulator of chromosome condensation 1/beta-lactamase-inhibitor protein II"/>
    <property type="match status" value="2"/>
</dbReference>
<evidence type="ECO:0000256" key="3">
    <source>
        <dbReference type="PROSITE-ProRule" id="PRU00235"/>
    </source>
</evidence>
<keyword evidence="6" id="KW-1185">Reference proteome</keyword>
<dbReference type="Proteomes" id="UP000507470">
    <property type="component" value="Unassembled WGS sequence"/>
</dbReference>
<evidence type="ECO:0000259" key="4">
    <source>
        <dbReference type="Pfam" id="PF25390"/>
    </source>
</evidence>
<dbReference type="PANTHER" id="PTHR45982:SF8">
    <property type="entry name" value="E3 UBIQUITIN-PROTEIN LIGASE HERC2-LIKE PROTEIN-RELATED"/>
    <property type="match status" value="1"/>
</dbReference>
<dbReference type="EMBL" id="CACVKT020009997">
    <property type="protein sequence ID" value="CAC5424260.1"/>
    <property type="molecule type" value="Genomic_DNA"/>
</dbReference>
<reference evidence="5 6" key="1">
    <citation type="submission" date="2020-06" db="EMBL/GenBank/DDBJ databases">
        <authorList>
            <person name="Li R."/>
            <person name="Bekaert M."/>
        </authorList>
    </citation>
    <scope>NUCLEOTIDE SEQUENCE [LARGE SCALE GENOMIC DNA]</scope>
    <source>
        <strain evidence="6">wild</strain>
    </source>
</reference>
<dbReference type="OrthoDB" id="10256179at2759"/>
<evidence type="ECO:0000256" key="1">
    <source>
        <dbReference type="ARBA" id="ARBA00022658"/>
    </source>
</evidence>
<keyword evidence="1" id="KW-0344">Guanine-nucleotide releasing factor</keyword>
<dbReference type="PANTHER" id="PTHR45982">
    <property type="entry name" value="REGULATOR OF CHROMOSOME CONDENSATION"/>
    <property type="match status" value="1"/>
</dbReference>
<dbReference type="InterPro" id="IPR058923">
    <property type="entry name" value="RCC1-like_dom"/>
</dbReference>
<dbReference type="InterPro" id="IPR000408">
    <property type="entry name" value="Reg_chr_condens"/>
</dbReference>
<dbReference type="GO" id="GO:0005085">
    <property type="term" value="F:guanyl-nucleotide exchange factor activity"/>
    <property type="evidence" value="ECO:0007669"/>
    <property type="project" value="TreeGrafter"/>
</dbReference>
<organism evidence="5 6">
    <name type="scientific">Mytilus coruscus</name>
    <name type="common">Sea mussel</name>
    <dbReference type="NCBI Taxonomy" id="42192"/>
    <lineage>
        <taxon>Eukaryota</taxon>
        <taxon>Metazoa</taxon>
        <taxon>Spiralia</taxon>
        <taxon>Lophotrochozoa</taxon>
        <taxon>Mollusca</taxon>
        <taxon>Bivalvia</taxon>
        <taxon>Autobranchia</taxon>
        <taxon>Pteriomorphia</taxon>
        <taxon>Mytilida</taxon>
        <taxon>Mytiloidea</taxon>
        <taxon>Mytilidae</taxon>
        <taxon>Mytilinae</taxon>
        <taxon>Mytilus</taxon>
    </lineage>
</organism>
<accession>A0A6J8EUX6</accession>
<dbReference type="PROSITE" id="PS00626">
    <property type="entry name" value="RCC1_2"/>
    <property type="match status" value="1"/>
</dbReference>
<dbReference type="InterPro" id="IPR009091">
    <property type="entry name" value="RCC1/BLIP-II"/>
</dbReference>
<feature type="repeat" description="RCC1" evidence="3">
    <location>
        <begin position="224"/>
        <end position="274"/>
    </location>
</feature>
<dbReference type="GO" id="GO:0005737">
    <property type="term" value="C:cytoplasm"/>
    <property type="evidence" value="ECO:0007669"/>
    <property type="project" value="TreeGrafter"/>
</dbReference>
<evidence type="ECO:0000313" key="5">
    <source>
        <dbReference type="EMBL" id="CAC5424260.1"/>
    </source>
</evidence>
<evidence type="ECO:0000256" key="2">
    <source>
        <dbReference type="ARBA" id="ARBA00022737"/>
    </source>
</evidence>
<dbReference type="PRINTS" id="PR00633">
    <property type="entry name" value="RCCNDNSATION"/>
</dbReference>
<feature type="repeat" description="RCC1" evidence="3">
    <location>
        <begin position="326"/>
        <end position="377"/>
    </location>
</feature>
<sequence>MATGEPRAVGRALNSQRLFSWGANSYGQLGLGHCTDKSIPEEINLPDDFGNVSSVSGGGGHTLVLTDNGKLFVCGSNDKGQLGLGSTEDKTELTPVGSMEREIITKVVGGWDFTLMLNDKGMIYITGSNKFNQLGLPDITEKYITTPIRLSLPRHPIVMDIEAGLRHGIALTDTGQVYIWGSRKSSKDKTAAVPTIVHLPEDTKGMVTKITAGSYFFSALTDHGEIISLGDNTYGQLSTDKVIQQPYLVPATFFKGKVTDIQAGWTHMLALTDQRKIYSWGRGNYGQLGREVDLQLDPSPQVIGCHDNISCVRCGSEHNLALTDKGRLLTWGWNEHGLCGNGNEDNVMIPSLVDKLDGHMIKTMGCGAGHSFILIYPT</sequence>
<feature type="repeat" description="RCC1" evidence="3">
    <location>
        <begin position="16"/>
        <end position="68"/>
    </location>
</feature>
<gene>
    <name evidence="5" type="ORF">MCOR_56182</name>
</gene>
<feature type="repeat" description="RCC1" evidence="3">
    <location>
        <begin position="275"/>
        <end position="325"/>
    </location>
</feature>
<keyword evidence="2" id="KW-0677">Repeat</keyword>
<protein>
    <submittedName>
        <fullName evidence="5">SERGEF</fullName>
    </submittedName>
</protein>
<dbReference type="InterPro" id="IPR051553">
    <property type="entry name" value="Ran_GTPase-activating"/>
</dbReference>
<feature type="repeat" description="RCC1" evidence="3">
    <location>
        <begin position="69"/>
        <end position="120"/>
    </location>
</feature>
<dbReference type="Pfam" id="PF25390">
    <property type="entry name" value="WD40_RLD"/>
    <property type="match status" value="1"/>
</dbReference>
<name>A0A6J8EUX6_MYTCO</name>
<feature type="repeat" description="RCC1" evidence="3">
    <location>
        <begin position="121"/>
        <end position="174"/>
    </location>
</feature>
<evidence type="ECO:0000313" key="6">
    <source>
        <dbReference type="Proteomes" id="UP000507470"/>
    </source>
</evidence>
<dbReference type="PROSITE" id="PS50012">
    <property type="entry name" value="RCC1_3"/>
    <property type="match status" value="7"/>
</dbReference>
<dbReference type="AlphaFoldDB" id="A0A6J8EUX6"/>
<feature type="domain" description="RCC1-like" evidence="4">
    <location>
        <begin position="18"/>
        <end position="373"/>
    </location>
</feature>